<gene>
    <name evidence="2" type="ORF">S01H4_13029</name>
</gene>
<dbReference type="Pfam" id="PF13439">
    <property type="entry name" value="Glyco_transf_4"/>
    <property type="match status" value="1"/>
</dbReference>
<dbReference type="InterPro" id="IPR028098">
    <property type="entry name" value="Glyco_trans_4-like_N"/>
</dbReference>
<comment type="caution">
    <text evidence="2">The sequence shown here is derived from an EMBL/GenBank/DDBJ whole genome shotgun (WGS) entry which is preliminary data.</text>
</comment>
<organism evidence="2">
    <name type="scientific">marine sediment metagenome</name>
    <dbReference type="NCBI Taxonomy" id="412755"/>
    <lineage>
        <taxon>unclassified sequences</taxon>
        <taxon>metagenomes</taxon>
        <taxon>ecological metagenomes</taxon>
    </lineage>
</organism>
<reference evidence="2" key="1">
    <citation type="journal article" date="2014" name="Front. Microbiol.">
        <title>High frequency of phylogenetically diverse reductive dehalogenase-homologous genes in deep subseafloor sedimentary metagenomes.</title>
        <authorList>
            <person name="Kawai M."/>
            <person name="Futagami T."/>
            <person name="Toyoda A."/>
            <person name="Takaki Y."/>
            <person name="Nishi S."/>
            <person name="Hori S."/>
            <person name="Arai W."/>
            <person name="Tsubouchi T."/>
            <person name="Morono Y."/>
            <person name="Uchiyama I."/>
            <person name="Ito T."/>
            <person name="Fujiyama A."/>
            <person name="Inagaki F."/>
            <person name="Takami H."/>
        </authorList>
    </citation>
    <scope>NUCLEOTIDE SEQUENCE</scope>
    <source>
        <strain evidence="2">Expedition CK06-06</strain>
    </source>
</reference>
<sequence length="211" mass="23444">MKLLINPHPNEYTEDGKGSGGIWRVINAQARWLPEYGIEIVDSEEKADIVCVHAGSIIQTGKPLVTVNHGLYWTGDMEWSREYWQYNIAVIEALRVAHKIITPSEWVAHAIRRGMKKSPVVIQHGIDFEQFEVAPHQGYVLWAKPRVDVVSDPKPMNQLAAGALDVQFVSSYGRATQNVKVIGAQPFADFQQTLAGAAVWLATARETGDIA</sequence>
<dbReference type="EMBL" id="BART01005754">
    <property type="protein sequence ID" value="GAG69856.1"/>
    <property type="molecule type" value="Genomic_DNA"/>
</dbReference>
<dbReference type="Gene3D" id="3.40.50.2000">
    <property type="entry name" value="Glycogen Phosphorylase B"/>
    <property type="match status" value="1"/>
</dbReference>
<evidence type="ECO:0000313" key="2">
    <source>
        <dbReference type="EMBL" id="GAG69856.1"/>
    </source>
</evidence>
<dbReference type="SUPFAM" id="SSF53756">
    <property type="entry name" value="UDP-Glycosyltransferase/glycogen phosphorylase"/>
    <property type="match status" value="1"/>
</dbReference>
<accession>X1BCY2</accession>
<dbReference type="AlphaFoldDB" id="X1BCY2"/>
<protein>
    <recommendedName>
        <fullName evidence="1">Glycosyltransferase subfamily 4-like N-terminal domain-containing protein</fullName>
    </recommendedName>
</protein>
<evidence type="ECO:0000259" key="1">
    <source>
        <dbReference type="Pfam" id="PF13439"/>
    </source>
</evidence>
<proteinExistence type="predicted"/>
<name>X1BCY2_9ZZZZ</name>
<feature type="non-terminal residue" evidence="2">
    <location>
        <position position="211"/>
    </location>
</feature>
<feature type="domain" description="Glycosyltransferase subfamily 4-like N-terminal" evidence="1">
    <location>
        <begin position="19"/>
        <end position="129"/>
    </location>
</feature>